<sequence>MKSAARMTPLMSQALRAPARPLARAALAGPSRLAAVAPARAASSAAAAESSKSTESPAIPPNLVFEDLAGSRKEVSESLLTRGEVLHRKPSNPFEPIEHPLSSLASLTPTAPISSGKAVLLPSEVFGKPIRRDILHRNVVWYLSTLRAGNQSTKTRSTVAYSGRKLLPQKGTGRARAGDASSGTRRGGAPIFALHNRDWAQDLPRKVRDLGVRTALSSKLSSGLLRVVRNLNEGKWAGTNAALRALGDGYLALAPKKVSPVPAVEEATATVEDGSDAAAVPEAAEEEKAERLFVQRFGPRDNLSILFIHGPNKPENEIEEFWRTVRNSKNIEVISTEDVVTYDILKYRWIVLEAGAVDAFSTEFIEYEFDGPAIAELEAQMAAAEAAEAKQAEESGLQAN</sequence>
<protein>
    <recommendedName>
        <fullName evidence="4">Large ribosomal subunit protein uL4m</fullName>
    </recommendedName>
</protein>
<dbReference type="Proteomes" id="UP000279236">
    <property type="component" value="Unassembled WGS sequence"/>
</dbReference>
<evidence type="ECO:0000256" key="4">
    <source>
        <dbReference type="ARBA" id="ARBA00040565"/>
    </source>
</evidence>
<name>A0A427XNT3_9TREE</name>
<dbReference type="GO" id="GO:0005840">
    <property type="term" value="C:ribosome"/>
    <property type="evidence" value="ECO:0007669"/>
    <property type="project" value="UniProtKB-KW"/>
</dbReference>
<gene>
    <name evidence="5" type="primary">YML6</name>
    <name evidence="5" type="ORF">EHS24_009006</name>
</gene>
<keyword evidence="2 5" id="KW-0689">Ribosomal protein</keyword>
<keyword evidence="3" id="KW-0687">Ribonucleoprotein</keyword>
<dbReference type="RefSeq" id="XP_028475375.1">
    <property type="nucleotide sequence ID" value="XM_028624303.1"/>
</dbReference>
<organism evidence="5 6">
    <name type="scientific">Apiotrichum porosum</name>
    <dbReference type="NCBI Taxonomy" id="105984"/>
    <lineage>
        <taxon>Eukaryota</taxon>
        <taxon>Fungi</taxon>
        <taxon>Dikarya</taxon>
        <taxon>Basidiomycota</taxon>
        <taxon>Agaricomycotina</taxon>
        <taxon>Tremellomycetes</taxon>
        <taxon>Trichosporonales</taxon>
        <taxon>Trichosporonaceae</taxon>
        <taxon>Apiotrichum</taxon>
    </lineage>
</organism>
<evidence type="ECO:0000256" key="1">
    <source>
        <dbReference type="ARBA" id="ARBA00010528"/>
    </source>
</evidence>
<dbReference type="PANTHER" id="PTHR10746">
    <property type="entry name" value="50S RIBOSOMAL PROTEIN L4"/>
    <property type="match status" value="1"/>
</dbReference>
<evidence type="ECO:0000256" key="3">
    <source>
        <dbReference type="ARBA" id="ARBA00023274"/>
    </source>
</evidence>
<dbReference type="InterPro" id="IPR023574">
    <property type="entry name" value="Ribosomal_uL4_dom_sf"/>
</dbReference>
<evidence type="ECO:0000256" key="2">
    <source>
        <dbReference type="ARBA" id="ARBA00022980"/>
    </source>
</evidence>
<proteinExistence type="inferred from homology"/>
<reference evidence="5 6" key="1">
    <citation type="submission" date="2018-11" db="EMBL/GenBank/DDBJ databases">
        <title>Genome sequence of Apiotrichum porosum DSM 27194.</title>
        <authorList>
            <person name="Aliyu H."/>
            <person name="Gorte O."/>
            <person name="Ochsenreither K."/>
        </authorList>
    </citation>
    <scope>NUCLEOTIDE SEQUENCE [LARGE SCALE GENOMIC DNA]</scope>
    <source>
        <strain evidence="5 6">DSM 27194</strain>
    </source>
</reference>
<dbReference type="GO" id="GO:1990904">
    <property type="term" value="C:ribonucleoprotein complex"/>
    <property type="evidence" value="ECO:0007669"/>
    <property type="project" value="UniProtKB-KW"/>
</dbReference>
<evidence type="ECO:0000313" key="6">
    <source>
        <dbReference type="Proteomes" id="UP000279236"/>
    </source>
</evidence>
<dbReference type="InterPro" id="IPR002136">
    <property type="entry name" value="Ribosomal_uL4"/>
</dbReference>
<dbReference type="GeneID" id="39593549"/>
<dbReference type="AlphaFoldDB" id="A0A427XNT3"/>
<keyword evidence="6" id="KW-1185">Reference proteome</keyword>
<dbReference type="SUPFAM" id="SSF52166">
    <property type="entry name" value="Ribosomal protein L4"/>
    <property type="match status" value="1"/>
</dbReference>
<dbReference type="STRING" id="105984.A0A427XNT3"/>
<dbReference type="GO" id="GO:0006412">
    <property type="term" value="P:translation"/>
    <property type="evidence" value="ECO:0007669"/>
    <property type="project" value="InterPro"/>
</dbReference>
<accession>A0A427XNT3</accession>
<comment type="similarity">
    <text evidence="1">Belongs to the universal ribosomal protein uL4 family.</text>
</comment>
<dbReference type="PANTHER" id="PTHR10746:SF6">
    <property type="entry name" value="LARGE RIBOSOMAL SUBUNIT PROTEIN UL4M"/>
    <property type="match status" value="1"/>
</dbReference>
<dbReference type="InterPro" id="IPR013005">
    <property type="entry name" value="Ribosomal_uL4-like"/>
</dbReference>
<dbReference type="Gene3D" id="3.40.1370.10">
    <property type="match status" value="1"/>
</dbReference>
<dbReference type="OrthoDB" id="275876at2759"/>
<comment type="caution">
    <text evidence="5">The sequence shown here is derived from an EMBL/GenBank/DDBJ whole genome shotgun (WGS) entry which is preliminary data.</text>
</comment>
<evidence type="ECO:0000313" key="5">
    <source>
        <dbReference type="EMBL" id="RSH80428.1"/>
    </source>
</evidence>
<dbReference type="EMBL" id="RSCE01000008">
    <property type="protein sequence ID" value="RSH80428.1"/>
    <property type="molecule type" value="Genomic_DNA"/>
</dbReference>
<dbReference type="Pfam" id="PF00573">
    <property type="entry name" value="Ribosomal_L4"/>
    <property type="match status" value="1"/>
</dbReference>
<dbReference type="GO" id="GO:0003735">
    <property type="term" value="F:structural constituent of ribosome"/>
    <property type="evidence" value="ECO:0007669"/>
    <property type="project" value="InterPro"/>
</dbReference>